<feature type="compositionally biased region" description="Basic and acidic residues" evidence="1">
    <location>
        <begin position="1"/>
        <end position="45"/>
    </location>
</feature>
<evidence type="ECO:0000313" key="2">
    <source>
        <dbReference type="EMBL" id="KPJ21409.1"/>
    </source>
</evidence>
<dbReference type="Proteomes" id="UP000053240">
    <property type="component" value="Unassembled WGS sequence"/>
</dbReference>
<reference evidence="2 3" key="1">
    <citation type="journal article" date="2015" name="Nat. Commun.">
        <title>Outbred genome sequencing and CRISPR/Cas9 gene editing in butterflies.</title>
        <authorList>
            <person name="Li X."/>
            <person name="Fan D."/>
            <person name="Zhang W."/>
            <person name="Liu G."/>
            <person name="Zhang L."/>
            <person name="Zhao L."/>
            <person name="Fang X."/>
            <person name="Chen L."/>
            <person name="Dong Y."/>
            <person name="Chen Y."/>
            <person name="Ding Y."/>
            <person name="Zhao R."/>
            <person name="Feng M."/>
            <person name="Zhu Y."/>
            <person name="Feng Y."/>
            <person name="Jiang X."/>
            <person name="Zhu D."/>
            <person name="Xiang H."/>
            <person name="Feng X."/>
            <person name="Li S."/>
            <person name="Wang J."/>
            <person name="Zhang G."/>
            <person name="Kronforst M.R."/>
            <person name="Wang W."/>
        </authorList>
    </citation>
    <scope>NUCLEOTIDE SEQUENCE [LARGE SCALE GENOMIC DNA]</scope>
    <source>
        <strain evidence="2">Ya'a_city_454_Pm</strain>
        <tissue evidence="2">Whole body</tissue>
    </source>
</reference>
<protein>
    <submittedName>
        <fullName evidence="2">Uncharacterized protein</fullName>
    </submittedName>
</protein>
<dbReference type="AlphaFoldDB" id="A0A0N1PJ50"/>
<comment type="caution">
    <text evidence="2">The sequence shown here is derived from an EMBL/GenBank/DDBJ whole genome shotgun (WGS) entry which is preliminary data.</text>
</comment>
<evidence type="ECO:0000256" key="1">
    <source>
        <dbReference type="SAM" id="MobiDB-lite"/>
    </source>
</evidence>
<evidence type="ECO:0000313" key="3">
    <source>
        <dbReference type="Proteomes" id="UP000053240"/>
    </source>
</evidence>
<keyword evidence="3" id="KW-1185">Reference proteome</keyword>
<proteinExistence type="predicted"/>
<dbReference type="EMBL" id="LADJ01044151">
    <property type="protein sequence ID" value="KPJ21409.1"/>
    <property type="molecule type" value="Genomic_DNA"/>
</dbReference>
<accession>A0A0N1PJ50</accession>
<feature type="region of interest" description="Disordered" evidence="1">
    <location>
        <begin position="1"/>
        <end position="51"/>
    </location>
</feature>
<gene>
    <name evidence="2" type="ORF">RR48_00420</name>
</gene>
<sequence>MADGSERSPEQTEKGQQETSEKVEMNHKDEGKEENDAAKDIKSSEEESNISKRRIAEAGRASANAAALLCDLLLGACAPQGTMAK</sequence>
<name>A0A0N1PJ50_PAPMA</name>
<organism evidence="2 3">
    <name type="scientific">Papilio machaon</name>
    <name type="common">Old World swallowtail butterfly</name>
    <dbReference type="NCBI Taxonomy" id="76193"/>
    <lineage>
        <taxon>Eukaryota</taxon>
        <taxon>Metazoa</taxon>
        <taxon>Ecdysozoa</taxon>
        <taxon>Arthropoda</taxon>
        <taxon>Hexapoda</taxon>
        <taxon>Insecta</taxon>
        <taxon>Pterygota</taxon>
        <taxon>Neoptera</taxon>
        <taxon>Endopterygota</taxon>
        <taxon>Lepidoptera</taxon>
        <taxon>Glossata</taxon>
        <taxon>Ditrysia</taxon>
        <taxon>Papilionoidea</taxon>
        <taxon>Papilionidae</taxon>
        <taxon>Papilioninae</taxon>
        <taxon>Papilio</taxon>
    </lineage>
</organism>
<dbReference type="InParanoid" id="A0A0N1PJ50"/>